<dbReference type="GO" id="GO:0005524">
    <property type="term" value="F:ATP binding"/>
    <property type="evidence" value="ECO:0007669"/>
    <property type="project" value="UniProtKB-UniRule"/>
</dbReference>
<organism evidence="10 11">
    <name type="scientific">Agaribacter marinus</name>
    <dbReference type="NCBI Taxonomy" id="1431249"/>
    <lineage>
        <taxon>Bacteria</taxon>
        <taxon>Pseudomonadati</taxon>
        <taxon>Pseudomonadota</taxon>
        <taxon>Gammaproteobacteria</taxon>
        <taxon>Alteromonadales</taxon>
        <taxon>Alteromonadaceae</taxon>
        <taxon>Agaribacter</taxon>
    </lineage>
</organism>
<dbReference type="SUPFAM" id="SSF81593">
    <property type="entry name" value="Nucleotidyltransferase substrate binding subunit/domain"/>
    <property type="match status" value="2"/>
</dbReference>
<name>A0AA37SZM8_9ALTE</name>
<comment type="catalytic activity">
    <reaction evidence="7">
        <text>[glutamine synthetase]-O(4)-(5'-adenylyl)-L-tyrosine + phosphate = [glutamine synthetase]-L-tyrosine + ADP</text>
        <dbReference type="Rhea" id="RHEA:43716"/>
        <dbReference type="Rhea" id="RHEA-COMP:10660"/>
        <dbReference type="Rhea" id="RHEA-COMP:10661"/>
        <dbReference type="ChEBI" id="CHEBI:43474"/>
        <dbReference type="ChEBI" id="CHEBI:46858"/>
        <dbReference type="ChEBI" id="CHEBI:83624"/>
        <dbReference type="ChEBI" id="CHEBI:456216"/>
        <dbReference type="EC" id="2.7.7.89"/>
    </reaction>
</comment>
<dbReference type="EMBL" id="BSOT01000005">
    <property type="protein sequence ID" value="GLR70950.1"/>
    <property type="molecule type" value="Genomic_DNA"/>
</dbReference>
<accession>A0AA37SZM8</accession>
<dbReference type="GO" id="GO:0000820">
    <property type="term" value="P:regulation of glutamine family amino acid metabolic process"/>
    <property type="evidence" value="ECO:0007669"/>
    <property type="project" value="UniProtKB-UniRule"/>
</dbReference>
<keyword evidence="4 7" id="KW-0067">ATP-binding</keyword>
<dbReference type="GO" id="GO:0005829">
    <property type="term" value="C:cytosol"/>
    <property type="evidence" value="ECO:0007669"/>
    <property type="project" value="TreeGrafter"/>
</dbReference>
<feature type="region of interest" description="Adenylyl transferase" evidence="7">
    <location>
        <begin position="468"/>
        <end position="978"/>
    </location>
</feature>
<evidence type="ECO:0000256" key="3">
    <source>
        <dbReference type="ARBA" id="ARBA00022741"/>
    </source>
</evidence>
<keyword evidence="11" id="KW-1185">Reference proteome</keyword>
<protein>
    <recommendedName>
        <fullName evidence="7">Bifunctional glutamine synthetase adenylyltransferase/adenylyl-removing enzyme</fullName>
    </recommendedName>
    <alternativeName>
        <fullName evidence="7">ATP:glutamine synthetase adenylyltransferase</fullName>
    </alternativeName>
    <alternativeName>
        <fullName evidence="7">ATase</fullName>
    </alternativeName>
    <domain>
        <recommendedName>
            <fullName evidence="7">Glutamine synthetase adenylyl-L-tyrosine phosphorylase</fullName>
            <ecNumber evidence="7">2.7.7.89</ecNumber>
        </recommendedName>
        <alternativeName>
            <fullName evidence="7">Adenylyl removase</fullName>
            <shortName evidence="7">AR</shortName>
            <shortName evidence="7">AT-N</shortName>
        </alternativeName>
    </domain>
    <domain>
        <recommendedName>
            <fullName evidence="7">Glutamine synthetase adenylyl transferase</fullName>
            <ecNumber evidence="7">2.7.7.42</ecNumber>
        </recommendedName>
        <alternativeName>
            <fullName evidence="7">Adenylyl transferase</fullName>
            <shortName evidence="7">AT</shortName>
            <shortName evidence="7">AT-C</shortName>
        </alternativeName>
    </domain>
</protein>
<evidence type="ECO:0000256" key="2">
    <source>
        <dbReference type="ARBA" id="ARBA00022695"/>
    </source>
</evidence>
<feature type="domain" description="Glutamate-ammonia ligase adenylyltransferase repeated" evidence="8">
    <location>
        <begin position="576"/>
        <end position="834"/>
    </location>
</feature>
<comment type="caution">
    <text evidence="10">The sequence shown here is derived from an EMBL/GenBank/DDBJ whole genome shotgun (WGS) entry which is preliminary data.</text>
</comment>
<reference evidence="10" key="2">
    <citation type="submission" date="2023-01" db="EMBL/GenBank/DDBJ databases">
        <title>Draft genome sequence of Agaribacter marinus strain NBRC 110023.</title>
        <authorList>
            <person name="Sun Q."/>
            <person name="Mori K."/>
        </authorList>
    </citation>
    <scope>NUCLEOTIDE SEQUENCE</scope>
    <source>
        <strain evidence="10">NBRC 110023</strain>
    </source>
</reference>
<feature type="domain" description="PII-uridylyltransferase/Glutamine-synthetase adenylyltransferase" evidence="9">
    <location>
        <begin position="858"/>
        <end position="960"/>
    </location>
</feature>
<dbReference type="Gene3D" id="3.30.460.10">
    <property type="entry name" value="Beta Polymerase, domain 2"/>
    <property type="match status" value="2"/>
</dbReference>
<dbReference type="Gene3D" id="1.20.120.330">
    <property type="entry name" value="Nucleotidyltransferases domain 2"/>
    <property type="match status" value="2"/>
</dbReference>
<dbReference type="SUPFAM" id="SSF81301">
    <property type="entry name" value="Nucleotidyltransferase"/>
    <property type="match status" value="2"/>
</dbReference>
<dbReference type="Pfam" id="PF03710">
    <property type="entry name" value="GlnE"/>
    <property type="match status" value="2"/>
</dbReference>
<dbReference type="InterPro" id="IPR043519">
    <property type="entry name" value="NT_sf"/>
</dbReference>
<reference evidence="10" key="1">
    <citation type="journal article" date="2014" name="Int. J. Syst. Evol. Microbiol.">
        <title>Complete genome sequence of Corynebacterium casei LMG S-19264T (=DSM 44701T), isolated from a smear-ripened cheese.</title>
        <authorList>
            <consortium name="US DOE Joint Genome Institute (JGI-PGF)"/>
            <person name="Walter F."/>
            <person name="Albersmeier A."/>
            <person name="Kalinowski J."/>
            <person name="Ruckert C."/>
        </authorList>
    </citation>
    <scope>NUCLEOTIDE SEQUENCE</scope>
    <source>
        <strain evidence="10">NBRC 110023</strain>
    </source>
</reference>
<dbReference type="GO" id="GO:0047388">
    <property type="term" value="F:[glutamine synthetase]-adenylyl-L-tyrosine phosphorylase activity"/>
    <property type="evidence" value="ECO:0007669"/>
    <property type="project" value="UniProtKB-EC"/>
</dbReference>
<evidence type="ECO:0000313" key="10">
    <source>
        <dbReference type="EMBL" id="GLR70950.1"/>
    </source>
</evidence>
<feature type="domain" description="Glutamate-ammonia ligase adenylyltransferase repeated" evidence="8">
    <location>
        <begin position="38"/>
        <end position="287"/>
    </location>
</feature>
<dbReference type="PANTHER" id="PTHR30621:SF0">
    <property type="entry name" value="BIFUNCTIONAL GLUTAMINE SYNTHETASE ADENYLYLTRANSFERASE_ADENYLYL-REMOVING ENZYME"/>
    <property type="match status" value="1"/>
</dbReference>
<dbReference type="EC" id="2.7.7.89" evidence="7"/>
<evidence type="ECO:0000256" key="6">
    <source>
        <dbReference type="ARBA" id="ARBA00023268"/>
    </source>
</evidence>
<dbReference type="Proteomes" id="UP001156601">
    <property type="component" value="Unassembled WGS sequence"/>
</dbReference>
<dbReference type="InterPro" id="IPR013546">
    <property type="entry name" value="PII_UdlTrfase/GS_AdlTrfase"/>
</dbReference>
<proteinExistence type="inferred from homology"/>
<dbReference type="FunFam" id="3.30.460.10:FF:000009">
    <property type="entry name" value="Bifunctional glutamine synthetase adenylyltransferase/adenylyl-removing enzyme"/>
    <property type="match status" value="1"/>
</dbReference>
<sequence length="978" mass="112763">MLRASQNQTQLADEIFDYWLTQTDQTSTISVHTDEKTKLIKIFTLSDFVSRIAAQFKEEFSLRFFYLITENGIDDPNYDQSRLSFDQRCKYLLENSESESELFNNIRIFRQIEMSMIACADLLALHDIESSMQKVSDLADTIIIHTYQWLYKHLTHRYGEVLGCDGNKQHLQIMAMGKLGGRELNFSSDIDLIFAYPMVGETEHPRKPTEYQVFFTKLAQKLIAALDQINQYGRAYRVDMRLRPLGDSGPLVMPFSAFENYYQEQGREWERFAMQKMRIINDELEENKEYSADLYAIVKPFVYRKYLDFTTVDSIREMKTLIENEVRRKQITYNIKLGKGGIREIEFFVQSLQLIHAGRHTQCQQRPLLKSLQALTAEAFITCETQNQLKVHYLRLREIEQYLQIFNDAQTQTLPDNATDQARLSELMGHTSYNACIQEIDEIMHSVHQFFRLVIDNPNHEEDTESQANTVCKELWSLRLSEAEQSTLLKDVFPEAVDPALFTELNTFREKVKKTPISEKGRRSLDKLMPLILTELLEYTGNSFSPRVSGCFKILSTILGRTTYIDLLEETPAVRERLLLLCEKSTWVASQIANFPILLDELLHPSYLIPENLSLEAFKTKCKAELREFLLRVPEDDEEAQMDALRQFKHTQQLRIAAADISGTLAITKVSDHLSMLAEVLLDEVVAQAWRQISHKFGRPNNLYSPGNFAIVGYGKFGGYELSYGSDLDIVCIYDAVRDKTTDGSGTRKPITIQEFYVKLVQRISHLCITQTYQGILYEIDLRLRPAGNSGLLISHIDSFSDYQHSDAWTWEHQALVRSRLVYGSEDLNSAFNAIKRKILTQERNASDLANDILTMRNKMRSHLDKSTEDNIDIKQALGGIVDIEFGVQFLVLLNASKFPQLAKWSDNLRLLDEIQNTELLSEKACNDLREAFLGLRHLGHHMQLAEKSLHEPTQELSFLMQKVIVSSPVFNLDTLIN</sequence>
<feature type="region of interest" description="Adenylyl removase" evidence="7">
    <location>
        <begin position="1"/>
        <end position="459"/>
    </location>
</feature>
<keyword evidence="5 7" id="KW-0460">Magnesium</keyword>
<evidence type="ECO:0000256" key="4">
    <source>
        <dbReference type="ARBA" id="ARBA00022840"/>
    </source>
</evidence>
<dbReference type="Gene3D" id="1.20.120.1510">
    <property type="match status" value="1"/>
</dbReference>
<dbReference type="RefSeq" id="WP_284217224.1">
    <property type="nucleotide sequence ID" value="NZ_BSOT01000005.1"/>
</dbReference>
<dbReference type="InterPro" id="IPR023057">
    <property type="entry name" value="GlnE"/>
</dbReference>
<evidence type="ECO:0000256" key="1">
    <source>
        <dbReference type="ARBA" id="ARBA00022679"/>
    </source>
</evidence>
<dbReference type="CDD" id="cd05401">
    <property type="entry name" value="NT_GlnE_GlnD_like"/>
    <property type="match status" value="2"/>
</dbReference>
<comment type="function">
    <text evidence="7">Involved in the regulation of glutamine synthetase GlnA, a key enzyme in the process to assimilate ammonia. When cellular nitrogen levels are high, the C-terminal adenylyl transferase (AT) inactivates GlnA by covalent transfer of an adenylyl group from ATP to specific tyrosine residue of GlnA, thus reducing its activity. Conversely, when nitrogen levels are low, the N-terminal adenylyl removase (AR) activates GlnA by removing the adenylyl group by phosphorolysis, increasing its activity. The regulatory region of GlnE binds the signal transduction protein PII (GlnB) which indicates the nitrogen status of the cell.</text>
</comment>
<dbReference type="FunFam" id="1.20.120.330:FF:000005">
    <property type="entry name" value="Bifunctional glutamine synthetase adenylyltransferase/adenylyl-removing enzyme"/>
    <property type="match status" value="1"/>
</dbReference>
<evidence type="ECO:0000256" key="7">
    <source>
        <dbReference type="HAMAP-Rule" id="MF_00802"/>
    </source>
</evidence>
<dbReference type="Pfam" id="PF08335">
    <property type="entry name" value="GlnD_UR_UTase"/>
    <property type="match status" value="2"/>
</dbReference>
<feature type="domain" description="PII-uridylyltransferase/Glutamine-synthetase adenylyltransferase" evidence="9">
    <location>
        <begin position="316"/>
        <end position="454"/>
    </location>
</feature>
<dbReference type="AlphaFoldDB" id="A0AA37SZM8"/>
<dbReference type="GO" id="GO:0000287">
    <property type="term" value="F:magnesium ion binding"/>
    <property type="evidence" value="ECO:0007669"/>
    <property type="project" value="UniProtKB-UniRule"/>
</dbReference>
<comment type="similarity">
    <text evidence="7">Belongs to the GlnE family.</text>
</comment>
<gene>
    <name evidence="7 10" type="primary">glnE</name>
    <name evidence="10" type="ORF">GCM10007852_18580</name>
</gene>
<keyword evidence="1 7" id="KW-0808">Transferase</keyword>
<keyword evidence="3 7" id="KW-0547">Nucleotide-binding</keyword>
<evidence type="ECO:0000259" key="8">
    <source>
        <dbReference type="Pfam" id="PF03710"/>
    </source>
</evidence>
<evidence type="ECO:0000259" key="9">
    <source>
        <dbReference type="Pfam" id="PF08335"/>
    </source>
</evidence>
<dbReference type="NCBIfam" id="NF008292">
    <property type="entry name" value="PRK11072.1"/>
    <property type="match status" value="1"/>
</dbReference>
<keyword evidence="2 7" id="KW-0548">Nucleotidyltransferase</keyword>
<keyword evidence="6 7" id="KW-0511">Multifunctional enzyme</keyword>
<dbReference type="EC" id="2.7.7.42" evidence="7"/>
<dbReference type="PANTHER" id="PTHR30621">
    <property type="entry name" value="GLUTAMINE SYNTHETASE ADENYLYLTRANSFERASE"/>
    <property type="match status" value="1"/>
</dbReference>
<evidence type="ECO:0000256" key="5">
    <source>
        <dbReference type="ARBA" id="ARBA00022842"/>
    </source>
</evidence>
<dbReference type="InterPro" id="IPR005190">
    <property type="entry name" value="GlnE_rpt_dom"/>
</dbReference>
<evidence type="ECO:0000313" key="11">
    <source>
        <dbReference type="Proteomes" id="UP001156601"/>
    </source>
</evidence>
<comment type="catalytic activity">
    <reaction evidence="7">
        <text>[glutamine synthetase]-L-tyrosine + ATP = [glutamine synthetase]-O(4)-(5'-adenylyl)-L-tyrosine + diphosphate</text>
        <dbReference type="Rhea" id="RHEA:18589"/>
        <dbReference type="Rhea" id="RHEA-COMP:10660"/>
        <dbReference type="Rhea" id="RHEA-COMP:10661"/>
        <dbReference type="ChEBI" id="CHEBI:30616"/>
        <dbReference type="ChEBI" id="CHEBI:33019"/>
        <dbReference type="ChEBI" id="CHEBI:46858"/>
        <dbReference type="ChEBI" id="CHEBI:83624"/>
        <dbReference type="EC" id="2.7.7.42"/>
    </reaction>
</comment>
<dbReference type="GO" id="GO:0008882">
    <property type="term" value="F:[glutamate-ammonia-ligase] adenylyltransferase activity"/>
    <property type="evidence" value="ECO:0007669"/>
    <property type="project" value="UniProtKB-UniRule"/>
</dbReference>
<dbReference type="HAMAP" id="MF_00802">
    <property type="entry name" value="GlnE"/>
    <property type="match status" value="1"/>
</dbReference>
<comment type="cofactor">
    <cofactor evidence="7">
        <name>Mg(2+)</name>
        <dbReference type="ChEBI" id="CHEBI:18420"/>
    </cofactor>
</comment>